<organism evidence="1 2">
    <name type="scientific">Eumeta variegata</name>
    <name type="common">Bagworm moth</name>
    <name type="synonym">Eumeta japonica</name>
    <dbReference type="NCBI Taxonomy" id="151549"/>
    <lineage>
        <taxon>Eukaryota</taxon>
        <taxon>Metazoa</taxon>
        <taxon>Ecdysozoa</taxon>
        <taxon>Arthropoda</taxon>
        <taxon>Hexapoda</taxon>
        <taxon>Insecta</taxon>
        <taxon>Pterygota</taxon>
        <taxon>Neoptera</taxon>
        <taxon>Endopterygota</taxon>
        <taxon>Lepidoptera</taxon>
        <taxon>Glossata</taxon>
        <taxon>Ditrysia</taxon>
        <taxon>Tineoidea</taxon>
        <taxon>Psychidae</taxon>
        <taxon>Oiketicinae</taxon>
        <taxon>Eumeta</taxon>
    </lineage>
</organism>
<keyword evidence="2" id="KW-1185">Reference proteome</keyword>
<comment type="caution">
    <text evidence="1">The sequence shown here is derived from an EMBL/GenBank/DDBJ whole genome shotgun (WGS) entry which is preliminary data.</text>
</comment>
<gene>
    <name evidence="1" type="ORF">EVAR_52046_1</name>
</gene>
<dbReference type="EMBL" id="BGZK01001611">
    <property type="protein sequence ID" value="GBP83245.1"/>
    <property type="molecule type" value="Genomic_DNA"/>
</dbReference>
<protein>
    <submittedName>
        <fullName evidence="1">Uncharacterized protein</fullName>
    </submittedName>
</protein>
<dbReference type="Proteomes" id="UP000299102">
    <property type="component" value="Unassembled WGS sequence"/>
</dbReference>
<name>A0A4C1Z9G1_EUMVA</name>
<evidence type="ECO:0000313" key="2">
    <source>
        <dbReference type="Proteomes" id="UP000299102"/>
    </source>
</evidence>
<reference evidence="1 2" key="1">
    <citation type="journal article" date="2019" name="Commun. Biol.">
        <title>The bagworm genome reveals a unique fibroin gene that provides high tensile strength.</title>
        <authorList>
            <person name="Kono N."/>
            <person name="Nakamura H."/>
            <person name="Ohtoshi R."/>
            <person name="Tomita M."/>
            <person name="Numata K."/>
            <person name="Arakawa K."/>
        </authorList>
    </citation>
    <scope>NUCLEOTIDE SEQUENCE [LARGE SCALE GENOMIC DNA]</scope>
</reference>
<sequence>MQRRRREGLESVIPAQYIIPANSERQFRFRVDEERYNWLKEAPRQTHIRFAEHAFEVKLHILELLFVIVEFVKAAICASEQRWQTSQRLTFKSEGAGFKLRPGTNELMNF</sequence>
<evidence type="ECO:0000313" key="1">
    <source>
        <dbReference type="EMBL" id="GBP83245.1"/>
    </source>
</evidence>
<dbReference type="AlphaFoldDB" id="A0A4C1Z9G1"/>
<accession>A0A4C1Z9G1</accession>
<proteinExistence type="predicted"/>